<gene>
    <name evidence="1" type="ORF">AMOR_05440</name>
</gene>
<evidence type="ECO:0000313" key="1">
    <source>
        <dbReference type="EMBL" id="BDG01548.1"/>
    </source>
</evidence>
<organism evidence="1 2">
    <name type="scientific">Anaeromyxobacter oryzae</name>
    <dbReference type="NCBI Taxonomy" id="2918170"/>
    <lineage>
        <taxon>Bacteria</taxon>
        <taxon>Pseudomonadati</taxon>
        <taxon>Myxococcota</taxon>
        <taxon>Myxococcia</taxon>
        <taxon>Myxococcales</taxon>
        <taxon>Cystobacterineae</taxon>
        <taxon>Anaeromyxobacteraceae</taxon>
        <taxon>Anaeromyxobacter</taxon>
    </lineage>
</organism>
<dbReference type="EMBL" id="AP025591">
    <property type="protein sequence ID" value="BDG01548.1"/>
    <property type="molecule type" value="Genomic_DNA"/>
</dbReference>
<keyword evidence="2" id="KW-1185">Reference proteome</keyword>
<name>A0ABM7WQ15_9BACT</name>
<dbReference type="RefSeq" id="WP_248358180.1">
    <property type="nucleotide sequence ID" value="NZ_AP025591.1"/>
</dbReference>
<protein>
    <submittedName>
        <fullName evidence="1">Uncharacterized protein</fullName>
    </submittedName>
</protein>
<sequence length="82" mass="9470">MRPFFLEPAFWRSAIYAVLRSLGISRQNAYRVMVRAEPIWLQDEQTGKREAFGRYATHVVMAQCDADARVAAVELVREALRL</sequence>
<accession>A0ABM7WQ15</accession>
<dbReference type="Proteomes" id="UP001162891">
    <property type="component" value="Chromosome"/>
</dbReference>
<evidence type="ECO:0000313" key="2">
    <source>
        <dbReference type="Proteomes" id="UP001162891"/>
    </source>
</evidence>
<proteinExistence type="predicted"/>
<reference evidence="2" key="1">
    <citation type="journal article" date="2022" name="Int. J. Syst. Evol. Microbiol.">
        <title>Anaeromyxobacter oryzae sp. nov., Anaeromyxobacter diazotrophicus sp. nov. and Anaeromyxobacter paludicola sp. nov., isolated from paddy soils.</title>
        <authorList>
            <person name="Itoh H."/>
            <person name="Xu Z."/>
            <person name="Mise K."/>
            <person name="Masuda Y."/>
            <person name="Ushijima N."/>
            <person name="Hayakawa C."/>
            <person name="Shiratori Y."/>
            <person name="Senoo K."/>
        </authorList>
    </citation>
    <scope>NUCLEOTIDE SEQUENCE [LARGE SCALE GENOMIC DNA]</scope>
    <source>
        <strain evidence="2">Red232</strain>
    </source>
</reference>